<accession>A0A8H8WSC2</accession>
<organism evidence="1 2">
    <name type="scientific">Methylobacterium indicum</name>
    <dbReference type="NCBI Taxonomy" id="1775910"/>
    <lineage>
        <taxon>Bacteria</taxon>
        <taxon>Pseudomonadati</taxon>
        <taxon>Pseudomonadota</taxon>
        <taxon>Alphaproteobacteria</taxon>
        <taxon>Hyphomicrobiales</taxon>
        <taxon>Methylobacteriaceae</taxon>
        <taxon>Methylobacterium</taxon>
    </lineage>
</organism>
<evidence type="ECO:0000313" key="2">
    <source>
        <dbReference type="Proteomes" id="UP000663508"/>
    </source>
</evidence>
<protein>
    <submittedName>
        <fullName evidence="1">Uncharacterized protein</fullName>
    </submittedName>
</protein>
<proteinExistence type="predicted"/>
<dbReference type="KEGG" id="mind:mvi_20190"/>
<gene>
    <name evidence="1" type="ORF">mvi_20190</name>
</gene>
<dbReference type="EMBL" id="AP024145">
    <property type="protein sequence ID" value="BCM83558.1"/>
    <property type="molecule type" value="Genomic_DNA"/>
</dbReference>
<name>A0A8H8WSC2_9HYPH</name>
<sequence>MRIELRPGIDSPVPGALCVGTADGLPLSYVERTPYIGTEPTTHAEIAEPLADAMDAAATRVFGGEWNGDLSRVTGINRRTVTHDRIMRYGLAPWVLALVGKAAAHRHPRSLGFILLSLVGLRDSAGRDEARERDSMQRLATQILEDGIDMIRYVSSERGKIAPHPSSKIK</sequence>
<evidence type="ECO:0000313" key="1">
    <source>
        <dbReference type="EMBL" id="BCM83558.1"/>
    </source>
</evidence>
<reference evidence="1" key="1">
    <citation type="submission" date="2020-11" db="EMBL/GenBank/DDBJ databases">
        <title>Complete genome sequence of a novel pathogenic Methylobacterium strain isolated from rice in Vietnam.</title>
        <authorList>
            <person name="Lai K."/>
            <person name="Okazaki S."/>
            <person name="Higashi K."/>
            <person name="Mori H."/>
            <person name="Toyoda A."/>
            <person name="Kurokawa K."/>
        </authorList>
    </citation>
    <scope>NUCLEOTIDE SEQUENCE</scope>
    <source>
        <strain evidence="1">VL1</strain>
    </source>
</reference>
<dbReference type="Proteomes" id="UP000663508">
    <property type="component" value="Chromosome"/>
</dbReference>
<dbReference type="AlphaFoldDB" id="A0A8H8WSC2"/>
<dbReference type="RefSeq" id="WP_207182548.1">
    <property type="nucleotide sequence ID" value="NZ_AP024145.1"/>
</dbReference>